<dbReference type="InterPro" id="IPR013154">
    <property type="entry name" value="ADH-like_N"/>
</dbReference>
<dbReference type="Gene3D" id="3.90.180.10">
    <property type="entry name" value="Medium-chain alcohol dehydrogenases, catalytic domain"/>
    <property type="match status" value="1"/>
</dbReference>
<dbReference type="InterPro" id="IPR011032">
    <property type="entry name" value="GroES-like_sf"/>
</dbReference>
<accession>A0A3N5A6T5</accession>
<evidence type="ECO:0000313" key="5">
    <source>
        <dbReference type="Proteomes" id="UP000280726"/>
    </source>
</evidence>
<proteinExistence type="predicted"/>
<dbReference type="PANTHER" id="PTHR43401:SF2">
    <property type="entry name" value="L-THREONINE 3-DEHYDROGENASE"/>
    <property type="match status" value="1"/>
</dbReference>
<evidence type="ECO:0000256" key="2">
    <source>
        <dbReference type="ARBA" id="ARBA00023002"/>
    </source>
</evidence>
<dbReference type="GO" id="GO:0016491">
    <property type="term" value="F:oxidoreductase activity"/>
    <property type="evidence" value="ECO:0007669"/>
    <property type="project" value="UniProtKB-KW"/>
</dbReference>
<gene>
    <name evidence="4" type="ORF">EDD32_1901</name>
</gene>
<evidence type="ECO:0000256" key="1">
    <source>
        <dbReference type="ARBA" id="ARBA00001947"/>
    </source>
</evidence>
<protein>
    <submittedName>
        <fullName evidence="4">Threonine dehydrogenase-like Zn-dependent dehydrogenase</fullName>
    </submittedName>
</protein>
<comment type="caution">
    <text evidence="4">The sequence shown here is derived from an EMBL/GenBank/DDBJ whole genome shotgun (WGS) entry which is preliminary data.</text>
</comment>
<dbReference type="InterPro" id="IPR036291">
    <property type="entry name" value="NAD(P)-bd_dom_sf"/>
</dbReference>
<dbReference type="AlphaFoldDB" id="A0A3N5A6T5"/>
<evidence type="ECO:0000259" key="3">
    <source>
        <dbReference type="Pfam" id="PF08240"/>
    </source>
</evidence>
<keyword evidence="5" id="KW-1185">Reference proteome</keyword>
<dbReference type="SUPFAM" id="SSF50129">
    <property type="entry name" value="GroES-like"/>
    <property type="match status" value="1"/>
</dbReference>
<dbReference type="SUPFAM" id="SSF51735">
    <property type="entry name" value="NAD(P)-binding Rossmann-fold domains"/>
    <property type="match status" value="1"/>
</dbReference>
<keyword evidence="2" id="KW-0560">Oxidoreductase</keyword>
<organism evidence="4 5">
    <name type="scientific">Georgenia muralis</name>
    <dbReference type="NCBI Taxonomy" id="154117"/>
    <lineage>
        <taxon>Bacteria</taxon>
        <taxon>Bacillati</taxon>
        <taxon>Actinomycetota</taxon>
        <taxon>Actinomycetes</taxon>
        <taxon>Micrococcales</taxon>
        <taxon>Bogoriellaceae</taxon>
        <taxon>Georgenia</taxon>
    </lineage>
</organism>
<reference evidence="4 5" key="1">
    <citation type="submission" date="2018-11" db="EMBL/GenBank/DDBJ databases">
        <title>Sequencing the genomes of 1000 actinobacteria strains.</title>
        <authorList>
            <person name="Klenk H.-P."/>
        </authorList>
    </citation>
    <scope>NUCLEOTIDE SEQUENCE [LARGE SCALE GENOMIC DNA]</scope>
    <source>
        <strain evidence="4 5">DSM 14418</strain>
    </source>
</reference>
<dbReference type="Proteomes" id="UP000280726">
    <property type="component" value="Unassembled WGS sequence"/>
</dbReference>
<dbReference type="Gene3D" id="3.40.50.720">
    <property type="entry name" value="NAD(P)-binding Rossmann-like Domain"/>
    <property type="match status" value="1"/>
</dbReference>
<comment type="cofactor">
    <cofactor evidence="1">
        <name>Zn(2+)</name>
        <dbReference type="ChEBI" id="CHEBI:29105"/>
    </cofactor>
</comment>
<sequence>MKTEAAYITGAGQCEVMTTELPPLGASEVLMKVVSSSMCYSTYKAMTLGSSHKRVPDGLDETPVMTGHEFAGVIEEVGENYKDRYHKGQVIAVQPAMGLPSGYSPGYSYPHYGGDATYTIIPEVAIEKGGILAYEEEYFADASLAEPMSCIIGAFHASYHTTPFVYEYEMGIKKGGKLALLGAAGPMGIGAIDYAINGPYQPKLIIVTDLDQARLDRAASLIPPSVLDGTDRRLVYMNTSKVDDEVAAVRAVSGGQGYDDVMVLVPDRGLIETADKLLGVDGCLNFFAGPTDKSFSASINFYNVHYERTHLVGTSGGSSGDMQESLAMSAAGKLNPSFMVTHVGGIDAVPPTLKDFPSIPGGKKLFYPHVHLPLVAIDELRAHADRDPRFAGLADICEANNNVWNLEAERYLLAHWA</sequence>
<name>A0A3N5A6T5_9MICO</name>
<dbReference type="EMBL" id="RKRA01000001">
    <property type="protein sequence ID" value="RPF27421.1"/>
    <property type="molecule type" value="Genomic_DNA"/>
</dbReference>
<dbReference type="PANTHER" id="PTHR43401">
    <property type="entry name" value="L-THREONINE 3-DEHYDROGENASE"/>
    <property type="match status" value="1"/>
</dbReference>
<dbReference type="InterPro" id="IPR050129">
    <property type="entry name" value="Zn_alcohol_dh"/>
</dbReference>
<dbReference type="RefSeq" id="WP_211338784.1">
    <property type="nucleotide sequence ID" value="NZ_RKRA01000001.1"/>
</dbReference>
<dbReference type="Pfam" id="PF08240">
    <property type="entry name" value="ADH_N"/>
    <property type="match status" value="1"/>
</dbReference>
<evidence type="ECO:0000313" key="4">
    <source>
        <dbReference type="EMBL" id="RPF27421.1"/>
    </source>
</evidence>
<feature type="domain" description="Alcohol dehydrogenase-like N-terminal" evidence="3">
    <location>
        <begin position="26"/>
        <end position="123"/>
    </location>
</feature>